<evidence type="ECO:0008006" key="4">
    <source>
        <dbReference type="Google" id="ProtNLM"/>
    </source>
</evidence>
<accession>A0A5R8ZTV7</accession>
<gene>
    <name evidence="2" type="ORF">FEA48_28220</name>
</gene>
<organism evidence="2 3">
    <name type="scientific">Pseudomonas nitroreducens</name>
    <dbReference type="NCBI Taxonomy" id="46680"/>
    <lineage>
        <taxon>Bacteria</taxon>
        <taxon>Pseudomonadati</taxon>
        <taxon>Pseudomonadota</taxon>
        <taxon>Gammaproteobacteria</taxon>
        <taxon>Pseudomonadales</taxon>
        <taxon>Pseudomonadaceae</taxon>
        <taxon>Pseudomonas</taxon>
    </lineage>
</organism>
<proteinExistence type="predicted"/>
<keyword evidence="1" id="KW-0732">Signal</keyword>
<dbReference type="RefSeq" id="WP_138216762.1">
    <property type="nucleotide sequence ID" value="NZ_VASG01000010.1"/>
</dbReference>
<dbReference type="EMBL" id="VASG01000010">
    <property type="protein sequence ID" value="TLP69740.1"/>
    <property type="molecule type" value="Genomic_DNA"/>
</dbReference>
<name>A0A5R8ZTV7_PSENT</name>
<reference evidence="2 3" key="1">
    <citation type="submission" date="2019-05" db="EMBL/GenBank/DDBJ databases">
        <authorList>
            <person name="Moore K."/>
            <person name="O'Neill P."/>
            <person name="Farbos A."/>
            <person name="Studholme D.J."/>
        </authorList>
    </citation>
    <scope>NUCLEOTIDE SEQUENCE [LARGE SCALE GENOMIC DNA]</scope>
    <source>
        <strain evidence="2 3">DSM 9128</strain>
    </source>
</reference>
<reference evidence="3" key="2">
    <citation type="submission" date="2019-06" db="EMBL/GenBank/DDBJ databases">
        <title>AzeR, a transcriptional regulator that responds to azelaic acid in Pseudomonas nitroreducens.</title>
        <authorList>
            <person name="Bez C."/>
            <person name="Javvadi S.G."/>
            <person name="Bertani I."/>
            <person name="Devescovi G."/>
            <person name="Studholme D.J."/>
            <person name="Geller A."/>
            <person name="Levy A."/>
            <person name="Venturi V."/>
        </authorList>
    </citation>
    <scope>NUCLEOTIDE SEQUENCE [LARGE SCALE GENOMIC DNA]</scope>
    <source>
        <strain evidence="3">DSM 9128</strain>
    </source>
</reference>
<evidence type="ECO:0000256" key="1">
    <source>
        <dbReference type="SAM" id="SignalP"/>
    </source>
</evidence>
<protein>
    <recommendedName>
        <fullName evidence="4">DUF3718 domain-containing protein</fullName>
    </recommendedName>
</protein>
<dbReference type="Proteomes" id="UP000307510">
    <property type="component" value="Unassembled WGS sequence"/>
</dbReference>
<evidence type="ECO:0000313" key="3">
    <source>
        <dbReference type="Proteomes" id="UP000307510"/>
    </source>
</evidence>
<comment type="caution">
    <text evidence="2">The sequence shown here is derived from an EMBL/GenBank/DDBJ whole genome shotgun (WGS) entry which is preliminary data.</text>
</comment>
<feature type="signal peptide" evidence="1">
    <location>
        <begin position="1"/>
        <end position="24"/>
    </location>
</feature>
<evidence type="ECO:0000313" key="2">
    <source>
        <dbReference type="EMBL" id="TLP69740.1"/>
    </source>
</evidence>
<dbReference type="AlphaFoldDB" id="A0A5R8ZTV7"/>
<sequence length="146" mass="15325">MANLINRGVLVFLTAAYLTGSAIAAEKIPCATADEMAGRIYSRITSNALLMRSATLSLAGEDLKVIYEYSSECELTKSLMDKLFAAAVIAKKKEEERGVVIGYGAGVRAVSPVQGGVGVSGHGVSAPEINIRGNIPAIQQQIEISP</sequence>
<feature type="chain" id="PRO_5024388614" description="DUF3718 domain-containing protein" evidence="1">
    <location>
        <begin position="25"/>
        <end position="146"/>
    </location>
</feature>